<evidence type="ECO:0000256" key="1">
    <source>
        <dbReference type="ARBA" id="ARBA00005805"/>
    </source>
</evidence>
<comment type="caution">
    <text evidence="7">The sequence shown here is derived from an EMBL/GenBank/DDBJ whole genome shotgun (WGS) entry which is preliminary data.</text>
</comment>
<dbReference type="STRING" id="6689.A0A3R7SSG4"/>
<dbReference type="GO" id="GO:0036159">
    <property type="term" value="P:inner dynein arm assembly"/>
    <property type="evidence" value="ECO:0007669"/>
    <property type="project" value="InterPro"/>
</dbReference>
<evidence type="ECO:0000256" key="2">
    <source>
        <dbReference type="ARBA" id="ARBA00016725"/>
    </source>
</evidence>
<protein>
    <recommendedName>
        <fullName evidence="2">Coiled-coil domain-containing protein 39</fullName>
    </recommendedName>
</protein>
<dbReference type="EMBL" id="QCYY01002080">
    <property type="protein sequence ID" value="ROT73010.1"/>
    <property type="molecule type" value="Genomic_DNA"/>
</dbReference>
<dbReference type="Pfam" id="PF24161">
    <property type="entry name" value="CCDC39"/>
    <property type="match status" value="1"/>
</dbReference>
<dbReference type="GO" id="GO:0005576">
    <property type="term" value="C:extracellular region"/>
    <property type="evidence" value="ECO:0007669"/>
    <property type="project" value="GOC"/>
</dbReference>
<comment type="function">
    <text evidence="4">Required for assembly of dynein regulatory complex (DRC) and inner dynein arm (IDA) complexes, which are responsible for ciliary beat regulation, thereby playing a central role in motility in cilia and flagella. Probably acts together with CCDC40 to form a molecular ruler that determines the 96 nanometer (nm) repeat length and arrangements of components in cilia and flagella. Not required for outer dynein arm complexes assembly.</text>
</comment>
<name>A0A3R7SSG4_PENVA</name>
<feature type="coiled-coil region" evidence="5">
    <location>
        <begin position="443"/>
        <end position="504"/>
    </location>
</feature>
<dbReference type="AlphaFoldDB" id="A0A3R7SSG4"/>
<accession>A0A3R7SSG4</accession>
<evidence type="ECO:0000313" key="8">
    <source>
        <dbReference type="Proteomes" id="UP000283509"/>
    </source>
</evidence>
<dbReference type="GO" id="GO:0060287">
    <property type="term" value="P:epithelial cilium movement involved in determination of left/right asymmetry"/>
    <property type="evidence" value="ECO:0007669"/>
    <property type="project" value="TreeGrafter"/>
</dbReference>
<dbReference type="OrthoDB" id="420518at2759"/>
<feature type="compositionally biased region" description="Basic residues" evidence="6">
    <location>
        <begin position="966"/>
        <end position="984"/>
    </location>
</feature>
<dbReference type="GO" id="GO:0005930">
    <property type="term" value="C:axoneme"/>
    <property type="evidence" value="ECO:0007669"/>
    <property type="project" value="InterPro"/>
</dbReference>
<keyword evidence="3 5" id="KW-0175">Coiled coil</keyword>
<feature type="compositionally biased region" description="Low complexity" evidence="6">
    <location>
        <begin position="884"/>
        <end position="898"/>
    </location>
</feature>
<organism evidence="7 8">
    <name type="scientific">Penaeus vannamei</name>
    <name type="common">Whiteleg shrimp</name>
    <name type="synonym">Litopenaeus vannamei</name>
    <dbReference type="NCBI Taxonomy" id="6689"/>
    <lineage>
        <taxon>Eukaryota</taxon>
        <taxon>Metazoa</taxon>
        <taxon>Ecdysozoa</taxon>
        <taxon>Arthropoda</taxon>
        <taxon>Crustacea</taxon>
        <taxon>Multicrustacea</taxon>
        <taxon>Malacostraca</taxon>
        <taxon>Eumalacostraca</taxon>
        <taxon>Eucarida</taxon>
        <taxon>Decapoda</taxon>
        <taxon>Dendrobranchiata</taxon>
        <taxon>Penaeoidea</taxon>
        <taxon>Penaeidae</taxon>
        <taxon>Penaeus</taxon>
    </lineage>
</organism>
<dbReference type="Proteomes" id="UP000283509">
    <property type="component" value="Unassembled WGS sequence"/>
</dbReference>
<evidence type="ECO:0000313" key="7">
    <source>
        <dbReference type="EMBL" id="ROT73010.1"/>
    </source>
</evidence>
<proteinExistence type="inferred from homology"/>
<feature type="coiled-coil region" evidence="5">
    <location>
        <begin position="678"/>
        <end position="774"/>
    </location>
</feature>
<comment type="similarity">
    <text evidence="1">Belongs to the CCDC39 family.</text>
</comment>
<reference evidence="7 8" key="1">
    <citation type="submission" date="2018-04" db="EMBL/GenBank/DDBJ databases">
        <authorList>
            <person name="Zhang X."/>
            <person name="Yuan J."/>
            <person name="Li F."/>
            <person name="Xiang J."/>
        </authorList>
    </citation>
    <scope>NUCLEOTIDE SEQUENCE [LARGE SCALE GENOMIC DNA]</scope>
    <source>
        <tissue evidence="7">Muscle</tissue>
    </source>
</reference>
<feature type="region of interest" description="Disordered" evidence="6">
    <location>
        <begin position="965"/>
        <end position="984"/>
    </location>
</feature>
<feature type="coiled-coil region" evidence="5">
    <location>
        <begin position="114"/>
        <end position="141"/>
    </location>
</feature>
<feature type="compositionally biased region" description="Polar residues" evidence="6">
    <location>
        <begin position="874"/>
        <end position="883"/>
    </location>
</feature>
<feature type="region of interest" description="Disordered" evidence="6">
    <location>
        <begin position="863"/>
        <end position="951"/>
    </location>
</feature>
<evidence type="ECO:0000256" key="3">
    <source>
        <dbReference type="ARBA" id="ARBA00023054"/>
    </source>
</evidence>
<keyword evidence="8" id="KW-1185">Reference proteome</keyword>
<dbReference type="InterPro" id="IPR033290">
    <property type="entry name" value="CCDC39"/>
</dbReference>
<dbReference type="PANTHER" id="PTHR18962:SF0">
    <property type="entry name" value="COILED-COIL DOMAIN-CONTAINING PROTEIN 39"/>
    <property type="match status" value="1"/>
</dbReference>
<gene>
    <name evidence="7" type="ORF">C7M84_008571</name>
</gene>
<evidence type="ECO:0000256" key="5">
    <source>
        <dbReference type="SAM" id="Coils"/>
    </source>
</evidence>
<feature type="coiled-coil region" evidence="5">
    <location>
        <begin position="338"/>
        <end position="410"/>
    </location>
</feature>
<sequence>MEAALEKALANPGLGVLLLDETNRGLAEDVEKLRQEVSRNEDTWKLENDTKRRNAEYLSDMTQMLDNIQKLVSAHQKDVESESKQEKAASSEADGILRQCRKKHGEISHVQEASEYLESLINQHQRELEDLQKNLTGDSSLLKELLDHLAEADNDNLLLLQYSAEDASKIKELSVALERTSAEVAATESELSSAQAEAAASQTTLDQLSTAFLQAAAHRDHLLAQWEITLNHIYQKANEQTLCIEDSLAAQQKIGILQREVEQENQILRQVQNSCQQVLTNIQVVDDESVLVNTHLQAVTTTKEQIQSQIWALQNALIKVNKEIESLNVQLSEQRTFREEKEAFYESMEQKCKKSEEKLTVNTELVISVEESLQSLEAMLKDAEALARGLNKQKERIVEAEQHHEKAVTEWHRQELLLKGEITALSATKTRNLVYIKELDTKAVKQKEVLHDQELNLQQLRRRIHDLTHDRNNNAVDTEEQKQLELLQLRLKEISVTIKMLTKQLTLLKNSRSQEQTNVIQLQKQSVKMEAELTTVKMTSESAERECARLSSKTEELMVDVSLSQLHLQRRMAQLQGVMAKVSQLAEDKSDMEKLITEQIRVVKERVDKADVTLRALNSEMHRLFLQLHEVTSRIAQLKDKHSKIKMSLDTPEGEEGVSTTQVFLKVANERAGLQETGDLLDLEVRRAEEEVDALQQMLALISIEGQQYRSQLHDILHHSEEQKERIILEENLASLEEEIQVWETMLDQAQVGLQNMQSKLHEVELQVHAVEELLKEKNIHMTAVQRETESHCNKARHAAQATATMQWRTRGKSLQQYDIELRLAQERLRAINSLLGDAVSHYPEARESVVIYCQQVNIPPPDVTKLTKKESFGSRSSIGTLHSSRSSSASRPRSRSPGNESWKSRSHHSSMSSLHSEDSGRSGSPYQGPPAPRSRRASSTTRLGIKPVTQPGITVLSPVFPTKDIKRHHYQGKKLSKRPTMHL</sequence>
<reference evidence="7 8" key="2">
    <citation type="submission" date="2019-01" db="EMBL/GenBank/DDBJ databases">
        <title>The decoding of complex shrimp genome reveals the adaptation for benthos swimmer, frequently molting mechanism and breeding impact on genome.</title>
        <authorList>
            <person name="Sun Y."/>
            <person name="Gao Y."/>
            <person name="Yu Y."/>
        </authorList>
    </citation>
    <scope>NUCLEOTIDE SEQUENCE [LARGE SCALE GENOMIC DNA]</scope>
    <source>
        <tissue evidence="7">Muscle</tissue>
    </source>
</reference>
<evidence type="ECO:0000256" key="4">
    <source>
        <dbReference type="ARBA" id="ARBA00045182"/>
    </source>
</evidence>
<dbReference type="GO" id="GO:0060285">
    <property type="term" value="P:cilium-dependent cell motility"/>
    <property type="evidence" value="ECO:0007669"/>
    <property type="project" value="TreeGrafter"/>
</dbReference>
<feature type="coiled-coil region" evidence="5">
    <location>
        <begin position="170"/>
        <end position="197"/>
    </location>
</feature>
<dbReference type="PANTHER" id="PTHR18962">
    <property type="entry name" value="COILED-COIL DOMAIN-CONTAINING PROTEIN 39"/>
    <property type="match status" value="1"/>
</dbReference>
<evidence type="ECO:0000256" key="6">
    <source>
        <dbReference type="SAM" id="MobiDB-lite"/>
    </source>
</evidence>